<dbReference type="VEuPathDB" id="CryptoDB:Cvel_18039"/>
<proteinExistence type="predicted"/>
<dbReference type="PANTHER" id="PTHR24107:SF2">
    <property type="entry name" value="NLR FAMILY CARD DOMAIN CONTAINING 3"/>
    <property type="match status" value="1"/>
</dbReference>
<evidence type="ECO:0000256" key="3">
    <source>
        <dbReference type="ARBA" id="ARBA00023212"/>
    </source>
</evidence>
<dbReference type="GO" id="GO:0005856">
    <property type="term" value="C:cytoskeleton"/>
    <property type="evidence" value="ECO:0007669"/>
    <property type="project" value="UniProtKB-SubCell"/>
</dbReference>
<dbReference type="InterPro" id="IPR001611">
    <property type="entry name" value="Leu-rich_rpt"/>
</dbReference>
<evidence type="ECO:0000256" key="1">
    <source>
        <dbReference type="ARBA" id="ARBA00004245"/>
    </source>
</evidence>
<accession>A0A0G4FPB6</accession>
<dbReference type="AlphaFoldDB" id="A0A0G4FPB6"/>
<comment type="subcellular location">
    <subcellularLocation>
        <location evidence="1">Cytoplasm</location>
        <location evidence="1">Cytoskeleton</location>
    </subcellularLocation>
</comment>
<reference evidence="4" key="1">
    <citation type="submission" date="2014-11" db="EMBL/GenBank/DDBJ databases">
        <authorList>
            <person name="Otto D Thomas"/>
            <person name="Naeem Raeece"/>
        </authorList>
    </citation>
    <scope>NUCLEOTIDE SEQUENCE</scope>
</reference>
<dbReference type="PhylomeDB" id="A0A0G4FPB6"/>
<sequence length="589" mass="62343">MTALREEGSPSLEDLDLSGSHADVIGEVELQPVADTFSAGSFSRLTRLKIDRWQGGVGCGCKVFFRAIADGHTPLLQSLEAHLDDLEEETFDEAVEIAAEAVREKKVPQIETLCLDLESLVSPGSLSALARALGSGGASSLKRLELDWSSPSNGPGGVLLDLAGALGGGGMPYLESLKLDPGFGVEEGEGASAIGEILSTGKARSLRCVEIHCPANGTLRAFCEGLCVGSTPNPEMKLDLHVWDLPAEAPASVQAGIAGLERAIRTGKLSYLRNMGSPIYHPLPHTAADPLGRALTHAGAKMVSLETISLQFAPQPPPQNEGPSQFLKALSEGRGCLPSLEALELGYPSPRLLGGEAMRQLCAVVRAGKVPRLKRVAVFISGAEDLEEDRRTQALTATLFSSYAASSREVFVGFPPAQPTVVDVRVGIFSASLTSDHLSKLSELHVSGVSGRLGVRSLCAGIGSGKLSSLRVLILQMVRLEDAESQSALSDSVDAEKLPFLRVLRLSSASLPDDGLKALTSAWMSRPPCPLQTLDLSGNHLSSEGAGTLSTFLGSRRMPALSSIILTGNLIDEMWKTLFEDAFPQIVEW</sequence>
<dbReference type="Pfam" id="PF13516">
    <property type="entry name" value="LRR_6"/>
    <property type="match status" value="1"/>
</dbReference>
<dbReference type="PANTHER" id="PTHR24107">
    <property type="entry name" value="YNEIN REGULATORY COMPLEX SUBUNIT 5"/>
    <property type="match status" value="1"/>
</dbReference>
<evidence type="ECO:0000313" key="4">
    <source>
        <dbReference type="EMBL" id="CEM16081.1"/>
    </source>
</evidence>
<dbReference type="Gene3D" id="3.80.10.10">
    <property type="entry name" value="Ribonuclease Inhibitor"/>
    <property type="match status" value="2"/>
</dbReference>
<evidence type="ECO:0000256" key="2">
    <source>
        <dbReference type="ARBA" id="ARBA00022490"/>
    </source>
</evidence>
<dbReference type="SUPFAM" id="SSF52047">
    <property type="entry name" value="RNI-like"/>
    <property type="match status" value="1"/>
</dbReference>
<dbReference type="InterPro" id="IPR032675">
    <property type="entry name" value="LRR_dom_sf"/>
</dbReference>
<keyword evidence="2" id="KW-0963">Cytoplasm</keyword>
<name>A0A0G4FPB6_9ALVE</name>
<organism evidence="4">
    <name type="scientific">Chromera velia CCMP2878</name>
    <dbReference type="NCBI Taxonomy" id="1169474"/>
    <lineage>
        <taxon>Eukaryota</taxon>
        <taxon>Sar</taxon>
        <taxon>Alveolata</taxon>
        <taxon>Colpodellida</taxon>
        <taxon>Chromeraceae</taxon>
        <taxon>Chromera</taxon>
    </lineage>
</organism>
<dbReference type="EMBL" id="CDMZ01000522">
    <property type="protein sequence ID" value="CEM16081.1"/>
    <property type="molecule type" value="Genomic_DNA"/>
</dbReference>
<gene>
    <name evidence="4" type="ORF">Cvel_18039</name>
</gene>
<protein>
    <submittedName>
        <fullName evidence="4">Uncharacterized protein</fullName>
    </submittedName>
</protein>
<dbReference type="InterPro" id="IPR052410">
    <property type="entry name" value="DRC5"/>
</dbReference>
<keyword evidence="3" id="KW-0206">Cytoskeleton</keyword>